<evidence type="ECO:0000256" key="2">
    <source>
        <dbReference type="ARBA" id="ARBA00012282"/>
    </source>
</evidence>
<dbReference type="SUPFAM" id="SSF55785">
    <property type="entry name" value="PYP-like sensor domain (PAS domain)"/>
    <property type="match status" value="1"/>
</dbReference>
<dbReference type="SUPFAM" id="SSF141868">
    <property type="entry name" value="EAL domain-like"/>
    <property type="match status" value="1"/>
</dbReference>
<feature type="domain" description="PAC" evidence="7">
    <location>
        <begin position="461"/>
        <end position="513"/>
    </location>
</feature>
<keyword evidence="5" id="KW-0812">Transmembrane</keyword>
<dbReference type="CDD" id="cd01949">
    <property type="entry name" value="GGDEF"/>
    <property type="match status" value="1"/>
</dbReference>
<dbReference type="Pfam" id="PF00989">
    <property type="entry name" value="PAS"/>
    <property type="match status" value="1"/>
</dbReference>
<dbReference type="InterPro" id="IPR045812">
    <property type="entry name" value="DAHL"/>
</dbReference>
<dbReference type="PROSITE" id="PS50113">
    <property type="entry name" value="PAC"/>
    <property type="match status" value="1"/>
</dbReference>
<dbReference type="RefSeq" id="WP_072324736.1">
    <property type="nucleotide sequence ID" value="NZ_FPJW01000001.1"/>
</dbReference>
<evidence type="ECO:0000259" key="8">
    <source>
        <dbReference type="PROSITE" id="PS50883"/>
    </source>
</evidence>
<evidence type="ECO:0000259" key="9">
    <source>
        <dbReference type="PROSITE" id="PS50887"/>
    </source>
</evidence>
<dbReference type="GO" id="GO:0006355">
    <property type="term" value="P:regulation of DNA-templated transcription"/>
    <property type="evidence" value="ECO:0007669"/>
    <property type="project" value="InterPro"/>
</dbReference>
<dbReference type="SUPFAM" id="SSF55073">
    <property type="entry name" value="Nucleotide cyclase"/>
    <property type="match status" value="1"/>
</dbReference>
<dbReference type="PANTHER" id="PTHR44757:SF2">
    <property type="entry name" value="BIOFILM ARCHITECTURE MAINTENANCE PROTEIN MBAA"/>
    <property type="match status" value="1"/>
</dbReference>
<organism evidence="10 11">
    <name type="scientific">Marinospirillum alkaliphilum DSM 21637</name>
    <dbReference type="NCBI Taxonomy" id="1122209"/>
    <lineage>
        <taxon>Bacteria</taxon>
        <taxon>Pseudomonadati</taxon>
        <taxon>Pseudomonadota</taxon>
        <taxon>Gammaproteobacteria</taxon>
        <taxon>Oceanospirillales</taxon>
        <taxon>Oceanospirillaceae</taxon>
        <taxon>Marinospirillum</taxon>
    </lineage>
</organism>
<dbReference type="Gene3D" id="3.30.450.20">
    <property type="entry name" value="PAS domain"/>
    <property type="match status" value="2"/>
</dbReference>
<feature type="transmembrane region" description="Helical" evidence="5">
    <location>
        <begin position="245"/>
        <end position="265"/>
    </location>
</feature>
<dbReference type="NCBIfam" id="TIGR00229">
    <property type="entry name" value="sensory_box"/>
    <property type="match status" value="1"/>
</dbReference>
<dbReference type="Pfam" id="PF00563">
    <property type="entry name" value="EAL"/>
    <property type="match status" value="1"/>
</dbReference>
<evidence type="ECO:0000313" key="10">
    <source>
        <dbReference type="EMBL" id="SFX09809.1"/>
    </source>
</evidence>
<dbReference type="AlphaFoldDB" id="A0A1K1U9Y2"/>
<evidence type="ECO:0000259" key="7">
    <source>
        <dbReference type="PROSITE" id="PS50113"/>
    </source>
</evidence>
<gene>
    <name evidence="10" type="ORF">SAMN02745752_00527</name>
</gene>
<dbReference type="InterPro" id="IPR000160">
    <property type="entry name" value="GGDEF_dom"/>
</dbReference>
<dbReference type="EMBL" id="FPJW01000001">
    <property type="protein sequence ID" value="SFX09809.1"/>
    <property type="molecule type" value="Genomic_DNA"/>
</dbReference>
<dbReference type="InterPro" id="IPR052155">
    <property type="entry name" value="Biofilm_reg_signaling"/>
</dbReference>
<proteinExistence type="predicted"/>
<dbReference type="SMART" id="SM00052">
    <property type="entry name" value="EAL"/>
    <property type="match status" value="1"/>
</dbReference>
<dbReference type="Proteomes" id="UP000182350">
    <property type="component" value="Unassembled WGS sequence"/>
</dbReference>
<feature type="domain" description="PAS" evidence="6">
    <location>
        <begin position="388"/>
        <end position="434"/>
    </location>
</feature>
<dbReference type="SMART" id="SM00267">
    <property type="entry name" value="GGDEF"/>
    <property type="match status" value="1"/>
</dbReference>
<keyword evidence="11" id="KW-1185">Reference proteome</keyword>
<dbReference type="EC" id="3.1.4.52" evidence="2"/>
<sequence length="943" mass="106973">MKNASAATAFISVISLLLLALLALYSQTGSHTVQHHSERLAVLLEFGDLSAQISEEILLITTNARLNYDRISQLQARQRLAVQQQFNDGPFRNGLDSEALKLLSDYQQALEQQELLIEDIKLHAALVRNGLLYLPQLVGQMHRENHAITTEARELMSRMLRYQLFRQTNGQADIHQQLQTLQQKAPDDHLSQHFLYHASQQLRHLGQVQQELDSLLALDSQQLLRQIEASYHRHHQQQMQRADHFNLGLLLLIILLLLILSAMFLKWQQAQERTEQAHNLLSDAVSSLKEAFALFDDQGRLRLYNQPWLNAYPWLDTRQPLDWQSFQQQQKQAGVQQTANQSDTGGSAQYTEQTPDQRWFLASDSNTSNGGKVCVRTDITEEKKVEEQLRRVATIFETANEAIMVVEGNGRIKAVNPAFTRITGYSEAEILGQNPKILKSGRHNAYFYHAFWQSLQQQGNWSGEIWNRRRCGQIYPQWLSVSALRNDQGQILEYVSVFTDITQRKKDEAHIHRQAYYDALTGLPNRSLLTDRLELAMDTSKQKNQPLALMFIDLDRFKYVNDTLGHKWGDTLLNLVAQRLQHCINREDTLARFGGDEFVLLMPQITSNRDATLAAENIIRRLSHPFDLAGRDITIGASIGIALYPDDATTADELMRHADLAMYRAKNTGRNQLQFFTSGLQLQAAELMELEQDLRMAIDAGQLQVHYQPIVSSEQGQIRGVEALLRWQHPQRGWIPPDQFIALAEDTGLIGPIGYWVLETACHQAAVWNRQGAGLYLSVNLSGRQKELGLTAEVLARLLQQSGLQARDLMLEITESLLLDDHRGAAEWLASFKALGVQLAIDDFGTGYSSLSYLKRYPLDTLKIDRSFIRDCTNNPEDALLVDAIIAMARSLKLKLIAEGVETAEQQTHLQSLGCELLQGYLFATALPPEELTRRLTEAATRS</sequence>
<dbReference type="STRING" id="1122209.SAMN02745752_00527"/>
<dbReference type="PROSITE" id="PS50883">
    <property type="entry name" value="EAL"/>
    <property type="match status" value="1"/>
</dbReference>
<dbReference type="GO" id="GO:0071111">
    <property type="term" value="F:cyclic-guanylate-specific phosphodiesterase activity"/>
    <property type="evidence" value="ECO:0007669"/>
    <property type="project" value="UniProtKB-EC"/>
</dbReference>
<dbReference type="Pfam" id="PF19443">
    <property type="entry name" value="DAHL"/>
    <property type="match status" value="1"/>
</dbReference>
<dbReference type="InterPro" id="IPR029787">
    <property type="entry name" value="Nucleotide_cyclase"/>
</dbReference>
<dbReference type="InterPro" id="IPR001633">
    <property type="entry name" value="EAL_dom"/>
</dbReference>
<dbReference type="FunFam" id="3.20.20.450:FF:000001">
    <property type="entry name" value="Cyclic di-GMP phosphodiesterase yahA"/>
    <property type="match status" value="1"/>
</dbReference>
<comment type="cofactor">
    <cofactor evidence="1">
        <name>Mg(2+)</name>
        <dbReference type="ChEBI" id="CHEBI:18420"/>
    </cofactor>
</comment>
<dbReference type="NCBIfam" id="TIGR00254">
    <property type="entry name" value="GGDEF"/>
    <property type="match status" value="1"/>
</dbReference>
<keyword evidence="5" id="KW-0472">Membrane</keyword>
<dbReference type="InterPro" id="IPR001610">
    <property type="entry name" value="PAC"/>
</dbReference>
<accession>A0A1K1U9Y2</accession>
<dbReference type="FunFam" id="3.30.70.270:FF:000001">
    <property type="entry name" value="Diguanylate cyclase domain protein"/>
    <property type="match status" value="1"/>
</dbReference>
<feature type="domain" description="EAL" evidence="8">
    <location>
        <begin position="687"/>
        <end position="940"/>
    </location>
</feature>
<dbReference type="InterPro" id="IPR035965">
    <property type="entry name" value="PAS-like_dom_sf"/>
</dbReference>
<evidence type="ECO:0000256" key="5">
    <source>
        <dbReference type="SAM" id="Phobius"/>
    </source>
</evidence>
<dbReference type="InterPro" id="IPR000014">
    <property type="entry name" value="PAS"/>
</dbReference>
<dbReference type="Gene3D" id="3.20.20.450">
    <property type="entry name" value="EAL domain"/>
    <property type="match status" value="1"/>
</dbReference>
<dbReference type="GO" id="GO:0071732">
    <property type="term" value="P:cellular response to nitric oxide"/>
    <property type="evidence" value="ECO:0007669"/>
    <property type="project" value="UniProtKB-ARBA"/>
</dbReference>
<dbReference type="Gene3D" id="3.30.70.270">
    <property type="match status" value="1"/>
</dbReference>
<dbReference type="CDD" id="cd01948">
    <property type="entry name" value="EAL"/>
    <property type="match status" value="1"/>
</dbReference>
<comment type="catalytic activity">
    <reaction evidence="4">
        <text>3',3'-c-di-GMP + H2O = 5'-phosphoguanylyl(3'-&gt;5')guanosine + H(+)</text>
        <dbReference type="Rhea" id="RHEA:24902"/>
        <dbReference type="ChEBI" id="CHEBI:15377"/>
        <dbReference type="ChEBI" id="CHEBI:15378"/>
        <dbReference type="ChEBI" id="CHEBI:58754"/>
        <dbReference type="ChEBI" id="CHEBI:58805"/>
        <dbReference type="EC" id="3.1.4.52"/>
    </reaction>
    <physiologicalReaction direction="left-to-right" evidence="4">
        <dbReference type="Rhea" id="RHEA:24903"/>
    </physiologicalReaction>
</comment>
<evidence type="ECO:0000256" key="4">
    <source>
        <dbReference type="ARBA" id="ARBA00051114"/>
    </source>
</evidence>
<evidence type="ECO:0000256" key="3">
    <source>
        <dbReference type="ARBA" id="ARBA00022636"/>
    </source>
</evidence>
<evidence type="ECO:0000259" key="6">
    <source>
        <dbReference type="PROSITE" id="PS50112"/>
    </source>
</evidence>
<dbReference type="InterPro" id="IPR035919">
    <property type="entry name" value="EAL_sf"/>
</dbReference>
<dbReference type="InterPro" id="IPR013767">
    <property type="entry name" value="PAS_fold"/>
</dbReference>
<dbReference type="InterPro" id="IPR043128">
    <property type="entry name" value="Rev_trsase/Diguanyl_cyclase"/>
</dbReference>
<dbReference type="CDD" id="cd00130">
    <property type="entry name" value="PAS"/>
    <property type="match status" value="1"/>
</dbReference>
<protein>
    <recommendedName>
        <fullName evidence="2">cyclic-guanylate-specific phosphodiesterase</fullName>
        <ecNumber evidence="2">3.1.4.52</ecNumber>
    </recommendedName>
</protein>
<evidence type="ECO:0000313" key="11">
    <source>
        <dbReference type="Proteomes" id="UP000182350"/>
    </source>
</evidence>
<name>A0A1K1U9Y2_9GAMM</name>
<evidence type="ECO:0000256" key="1">
    <source>
        <dbReference type="ARBA" id="ARBA00001946"/>
    </source>
</evidence>
<dbReference type="PROSITE" id="PS50112">
    <property type="entry name" value="PAS"/>
    <property type="match status" value="1"/>
</dbReference>
<dbReference type="Pfam" id="PF00990">
    <property type="entry name" value="GGDEF"/>
    <property type="match status" value="1"/>
</dbReference>
<feature type="domain" description="GGDEF" evidence="9">
    <location>
        <begin position="545"/>
        <end position="678"/>
    </location>
</feature>
<dbReference type="PANTHER" id="PTHR44757">
    <property type="entry name" value="DIGUANYLATE CYCLASE DGCP"/>
    <property type="match status" value="1"/>
</dbReference>
<dbReference type="SMART" id="SM00086">
    <property type="entry name" value="PAC"/>
    <property type="match status" value="1"/>
</dbReference>
<reference evidence="10 11" key="1">
    <citation type="submission" date="2016-11" db="EMBL/GenBank/DDBJ databases">
        <authorList>
            <person name="Jaros S."/>
            <person name="Januszkiewicz K."/>
            <person name="Wedrychowicz H."/>
        </authorList>
    </citation>
    <scope>NUCLEOTIDE SEQUENCE [LARGE SCALE GENOMIC DNA]</scope>
    <source>
        <strain evidence="10 11">DSM 21637</strain>
    </source>
</reference>
<keyword evidence="5" id="KW-1133">Transmembrane helix</keyword>
<dbReference type="PROSITE" id="PS50887">
    <property type="entry name" value="GGDEF"/>
    <property type="match status" value="1"/>
</dbReference>
<dbReference type="SMART" id="SM00091">
    <property type="entry name" value="PAS"/>
    <property type="match status" value="1"/>
</dbReference>
<dbReference type="InterPro" id="IPR000700">
    <property type="entry name" value="PAS-assoc_C"/>
</dbReference>
<keyword evidence="3" id="KW-0973">c-di-GMP</keyword>